<dbReference type="PANTHER" id="PTHR11910">
    <property type="entry name" value="ATP SYNTHASE DELTA CHAIN"/>
    <property type="match status" value="1"/>
</dbReference>
<evidence type="ECO:0000256" key="6">
    <source>
        <dbReference type="ARBA" id="ARBA00023196"/>
    </source>
</evidence>
<evidence type="ECO:0000256" key="4">
    <source>
        <dbReference type="ARBA" id="ARBA00023065"/>
    </source>
</evidence>
<sequence length="182" mass="20307">MKNSSIVGSIVEPYAAALMSIAQSHDLTEKFGEDVRTILEMWESSEQLRSVLSNPLVNPEVKKGVLRQITQDRTDSYVQRFVFLLVDRGRIQFLDGVCQTYLSLLRKINQTVLAEITSAVELTEDEQRAIAEQTQAMTNARHVELQTRIDPDLIGGVIIQVGSQVIDASLRGQLRRIGLALA</sequence>
<dbReference type="Gene3D" id="1.10.520.20">
    <property type="entry name" value="N-terminal domain of the delta subunit of the F1F0-ATP synthase"/>
    <property type="match status" value="1"/>
</dbReference>
<comment type="function">
    <text evidence="8">This protein is part of the stalk that links CF(0) to CF(1). It either transmits conformational changes from CF(0) to CF(1) or is implicated in proton conduction.</text>
</comment>
<reference evidence="9 10" key="1">
    <citation type="submission" date="2023-01" db="EMBL/GenBank/DDBJ databases">
        <title>Novel diversity within Roseofilum (Cyanobacteria; Desertifilaceae) from marine benthic mats with descriptions of four novel species.</title>
        <authorList>
            <person name="Wang Y."/>
            <person name="Berthold D.E."/>
            <person name="Hu J."/>
            <person name="Lefler F.W."/>
            <person name="Laughinghouse H.D. IV."/>
        </authorList>
    </citation>
    <scope>NUCLEOTIDE SEQUENCE [LARGE SCALE GENOMIC DNA]</scope>
    <source>
        <strain evidence="9 10">BLCC-M154</strain>
    </source>
</reference>
<evidence type="ECO:0000256" key="8">
    <source>
        <dbReference type="HAMAP-Rule" id="MF_01416"/>
    </source>
</evidence>
<organism evidence="9 10">
    <name type="scientific">Roseofilum acuticapitatum BLCC-M154</name>
    <dbReference type="NCBI Taxonomy" id="3022444"/>
    <lineage>
        <taxon>Bacteria</taxon>
        <taxon>Bacillati</taxon>
        <taxon>Cyanobacteriota</taxon>
        <taxon>Cyanophyceae</taxon>
        <taxon>Desertifilales</taxon>
        <taxon>Desertifilaceae</taxon>
        <taxon>Roseofilum</taxon>
        <taxon>Roseofilum acuticapitatum</taxon>
    </lineage>
</organism>
<comment type="caution">
    <text evidence="9">The sequence shown here is derived from an EMBL/GenBank/DDBJ whole genome shotgun (WGS) entry which is preliminary data.</text>
</comment>
<keyword evidence="8" id="KW-0793">Thylakoid</keyword>
<comment type="similarity">
    <text evidence="8">Belongs to the ATPase delta chain family.</text>
</comment>
<comment type="function">
    <text evidence="8">F(1)F(0) ATP synthase produces ATP from ADP in the presence of a proton or sodium gradient. F-type ATPases consist of two structural domains, F(1) containing the extramembraneous catalytic core and F(0) containing the membrane proton channel, linked together by a central stalk and a peripheral stalk. During catalysis, ATP synthesis in the catalytic domain of F(1) is coupled via a rotary mechanism of the central stalk subunits to proton translocation.</text>
</comment>
<dbReference type="InterPro" id="IPR020781">
    <property type="entry name" value="ATPase_OSCP/d_CS"/>
</dbReference>
<dbReference type="InterPro" id="IPR000711">
    <property type="entry name" value="ATPase_OSCP/dsu"/>
</dbReference>
<keyword evidence="5 8" id="KW-0472">Membrane</keyword>
<evidence type="ECO:0000256" key="5">
    <source>
        <dbReference type="ARBA" id="ARBA00023136"/>
    </source>
</evidence>
<dbReference type="Pfam" id="PF00213">
    <property type="entry name" value="OSCP"/>
    <property type="match status" value="1"/>
</dbReference>
<evidence type="ECO:0000256" key="2">
    <source>
        <dbReference type="ARBA" id="ARBA00022448"/>
    </source>
</evidence>
<dbReference type="PROSITE" id="PS00389">
    <property type="entry name" value="ATPASE_DELTA"/>
    <property type="match status" value="1"/>
</dbReference>
<dbReference type="HAMAP" id="MF_01416">
    <property type="entry name" value="ATP_synth_delta_bact"/>
    <property type="match status" value="1"/>
</dbReference>
<keyword evidence="7 8" id="KW-0066">ATP synthesis</keyword>
<dbReference type="RefSeq" id="WP_283755742.1">
    <property type="nucleotide sequence ID" value="NZ_JAQOSP010000134.1"/>
</dbReference>
<evidence type="ECO:0000313" key="10">
    <source>
        <dbReference type="Proteomes" id="UP001235303"/>
    </source>
</evidence>
<dbReference type="PRINTS" id="PR00125">
    <property type="entry name" value="ATPASEDELTA"/>
</dbReference>
<evidence type="ECO:0000256" key="7">
    <source>
        <dbReference type="ARBA" id="ARBA00023310"/>
    </source>
</evidence>
<keyword evidence="10" id="KW-1185">Reference proteome</keyword>
<keyword evidence="3 8" id="KW-0375">Hydrogen ion transport</keyword>
<evidence type="ECO:0000256" key="3">
    <source>
        <dbReference type="ARBA" id="ARBA00022781"/>
    </source>
</evidence>
<keyword evidence="6 8" id="KW-0139">CF(1)</keyword>
<protein>
    <recommendedName>
        <fullName evidence="8">ATP synthase subunit delta</fullName>
    </recommendedName>
    <alternativeName>
        <fullName evidence="8">ATP synthase F(1) sector subunit delta</fullName>
    </alternativeName>
    <alternativeName>
        <fullName evidence="8">F-type ATPase subunit delta</fullName>
        <shortName evidence="8">F-ATPase subunit delta</shortName>
    </alternativeName>
</protein>
<comment type="subcellular location">
    <subcellularLocation>
        <location evidence="8">Cellular thylakoid membrane</location>
        <topology evidence="8">Peripheral membrane protein</topology>
    </subcellularLocation>
    <subcellularLocation>
        <location evidence="1">Membrane</location>
    </subcellularLocation>
</comment>
<accession>A0ABT7AYK8</accession>
<proteinExistence type="inferred from homology"/>
<dbReference type="SUPFAM" id="SSF47928">
    <property type="entry name" value="N-terminal domain of the delta subunit of the F1F0-ATP synthase"/>
    <property type="match status" value="1"/>
</dbReference>
<dbReference type="Proteomes" id="UP001235303">
    <property type="component" value="Unassembled WGS sequence"/>
</dbReference>
<keyword evidence="4 8" id="KW-0406">Ion transport</keyword>
<evidence type="ECO:0000256" key="1">
    <source>
        <dbReference type="ARBA" id="ARBA00004370"/>
    </source>
</evidence>
<dbReference type="EMBL" id="JAQOSP010000134">
    <property type="protein sequence ID" value="MDJ1171989.1"/>
    <property type="molecule type" value="Genomic_DNA"/>
</dbReference>
<dbReference type="InterPro" id="IPR026015">
    <property type="entry name" value="ATP_synth_OSCP/delta_N_sf"/>
</dbReference>
<keyword evidence="2 8" id="KW-0813">Transport</keyword>
<evidence type="ECO:0000313" key="9">
    <source>
        <dbReference type="EMBL" id="MDJ1171989.1"/>
    </source>
</evidence>
<gene>
    <name evidence="8 9" type="primary">atpH</name>
    <name evidence="8" type="synonym">atpD</name>
    <name evidence="9" type="ORF">PMG71_21390</name>
</gene>
<name>A0ABT7AYK8_9CYAN</name>
<dbReference type="NCBIfam" id="TIGR01145">
    <property type="entry name" value="ATP_synt_delta"/>
    <property type="match status" value="1"/>
</dbReference>